<dbReference type="AlphaFoldDB" id="A0A6C0HTL5"/>
<feature type="transmembrane region" description="Helical" evidence="1">
    <location>
        <begin position="65"/>
        <end position="82"/>
    </location>
</feature>
<proteinExistence type="predicted"/>
<sequence length="84" mass="9331">MLTQNKNNYTQAIVTVIGGFLGALIPNKLSNIPHLLMSVIIGSLLSKTIYGDFDIGYQWSSSDIYYWFITIIESLIGGYIAINL</sequence>
<evidence type="ECO:0000256" key="1">
    <source>
        <dbReference type="SAM" id="Phobius"/>
    </source>
</evidence>
<reference evidence="2" key="1">
    <citation type="journal article" date="2020" name="Nature">
        <title>Giant virus diversity and host interactions through global metagenomics.</title>
        <authorList>
            <person name="Schulz F."/>
            <person name="Roux S."/>
            <person name="Paez-Espino D."/>
            <person name="Jungbluth S."/>
            <person name="Walsh D.A."/>
            <person name="Denef V.J."/>
            <person name="McMahon K.D."/>
            <person name="Konstantinidis K.T."/>
            <person name="Eloe-Fadrosh E.A."/>
            <person name="Kyrpides N.C."/>
            <person name="Woyke T."/>
        </authorList>
    </citation>
    <scope>NUCLEOTIDE SEQUENCE</scope>
    <source>
        <strain evidence="2">GVMAG-M-3300023184-167</strain>
    </source>
</reference>
<evidence type="ECO:0000313" key="2">
    <source>
        <dbReference type="EMBL" id="QHT83243.1"/>
    </source>
</evidence>
<dbReference type="EMBL" id="MN740006">
    <property type="protein sequence ID" value="QHT83243.1"/>
    <property type="molecule type" value="Genomic_DNA"/>
</dbReference>
<name>A0A6C0HTL5_9ZZZZ</name>
<keyword evidence="1" id="KW-1133">Transmembrane helix</keyword>
<protein>
    <submittedName>
        <fullName evidence="2">Uncharacterized protein</fullName>
    </submittedName>
</protein>
<accession>A0A6C0HTL5</accession>
<feature type="transmembrane region" description="Helical" evidence="1">
    <location>
        <begin position="12"/>
        <end position="29"/>
    </location>
</feature>
<keyword evidence="1" id="KW-0472">Membrane</keyword>
<keyword evidence="1" id="KW-0812">Transmembrane</keyword>
<organism evidence="2">
    <name type="scientific">viral metagenome</name>
    <dbReference type="NCBI Taxonomy" id="1070528"/>
    <lineage>
        <taxon>unclassified sequences</taxon>
        <taxon>metagenomes</taxon>
        <taxon>organismal metagenomes</taxon>
    </lineage>
</organism>